<dbReference type="RefSeq" id="WP_284218726.1">
    <property type="nucleotide sequence ID" value="NZ_BSOT01000009.1"/>
</dbReference>
<reference evidence="2" key="1">
    <citation type="journal article" date="2014" name="Int. J. Syst. Evol. Microbiol.">
        <title>Complete genome sequence of Corynebacterium casei LMG S-19264T (=DSM 44701T), isolated from a smear-ripened cheese.</title>
        <authorList>
            <consortium name="US DOE Joint Genome Institute (JGI-PGF)"/>
            <person name="Walter F."/>
            <person name="Albersmeier A."/>
            <person name="Kalinowski J."/>
            <person name="Ruckert C."/>
        </authorList>
    </citation>
    <scope>NUCLEOTIDE SEQUENCE</scope>
    <source>
        <strain evidence="2">NBRC 110023</strain>
    </source>
</reference>
<keyword evidence="1" id="KW-0812">Transmembrane</keyword>
<comment type="caution">
    <text evidence="2">The sequence shown here is derived from an EMBL/GenBank/DDBJ whole genome shotgun (WGS) entry which is preliminary data.</text>
</comment>
<evidence type="ECO:0000256" key="1">
    <source>
        <dbReference type="SAM" id="Phobius"/>
    </source>
</evidence>
<protein>
    <recommendedName>
        <fullName evidence="4">DUF2970 domain-containing protein</fullName>
    </recommendedName>
</protein>
<organism evidence="2 3">
    <name type="scientific">Agaribacter marinus</name>
    <dbReference type="NCBI Taxonomy" id="1431249"/>
    <lineage>
        <taxon>Bacteria</taxon>
        <taxon>Pseudomonadati</taxon>
        <taxon>Pseudomonadota</taxon>
        <taxon>Gammaproteobacteria</taxon>
        <taxon>Alteromonadales</taxon>
        <taxon>Alteromonadaceae</taxon>
        <taxon>Agaribacter</taxon>
    </lineage>
</organism>
<keyword evidence="1" id="KW-0472">Membrane</keyword>
<keyword evidence="1" id="KW-1133">Transmembrane helix</keyword>
<reference evidence="2" key="2">
    <citation type="submission" date="2023-01" db="EMBL/GenBank/DDBJ databases">
        <title>Draft genome sequence of Agaribacter marinus strain NBRC 110023.</title>
        <authorList>
            <person name="Sun Q."/>
            <person name="Mori K."/>
        </authorList>
    </citation>
    <scope>NUCLEOTIDE SEQUENCE</scope>
    <source>
        <strain evidence="2">NBRC 110023</strain>
    </source>
</reference>
<gene>
    <name evidence="2" type="ORF">GCM10007852_32160</name>
</gene>
<accession>A0AA37T5A6</accession>
<evidence type="ECO:0008006" key="4">
    <source>
        <dbReference type="Google" id="ProtNLM"/>
    </source>
</evidence>
<dbReference type="Pfam" id="PF11174">
    <property type="entry name" value="DUF2970"/>
    <property type="match status" value="1"/>
</dbReference>
<dbReference type="Proteomes" id="UP001156601">
    <property type="component" value="Unassembled WGS sequence"/>
</dbReference>
<proteinExistence type="predicted"/>
<feature type="transmembrane region" description="Helical" evidence="1">
    <location>
        <begin position="36"/>
        <end position="59"/>
    </location>
</feature>
<dbReference type="AlphaFoldDB" id="A0AA37T5A6"/>
<dbReference type="InterPro" id="IPR021344">
    <property type="entry name" value="DUF2970"/>
</dbReference>
<name>A0AA37T5A6_9ALTE</name>
<evidence type="ECO:0000313" key="3">
    <source>
        <dbReference type="Proteomes" id="UP001156601"/>
    </source>
</evidence>
<dbReference type="EMBL" id="BSOT01000009">
    <property type="protein sequence ID" value="GLR72308.1"/>
    <property type="molecule type" value="Genomic_DNA"/>
</dbReference>
<evidence type="ECO:0000313" key="2">
    <source>
        <dbReference type="EMBL" id="GLR72308.1"/>
    </source>
</evidence>
<keyword evidence="3" id="KW-1185">Reference proteome</keyword>
<sequence length="63" mass="7082">MKAIKQVWELALSVLAGFFGVQSAKNYKKDFSEYDSIFPFIVMGLLMLVGFIFFVIALVQLAS</sequence>